<gene>
    <name evidence="5" type="ORF">MEDL_41454</name>
</gene>
<keyword evidence="1 2" id="KW-0175">Coiled coil</keyword>
<proteinExistence type="predicted"/>
<dbReference type="PANTHER" id="PTHR14882:SF1">
    <property type="entry name" value="CCDC92 DOMAIN-CONTAINING PROTEIN"/>
    <property type="match status" value="1"/>
</dbReference>
<feature type="domain" description="CCDC92/74 N-terminal" evidence="4">
    <location>
        <begin position="256"/>
        <end position="295"/>
    </location>
</feature>
<dbReference type="InterPro" id="IPR040370">
    <property type="entry name" value="CCDC74A/CCDC74B/CCDC92"/>
</dbReference>
<organism evidence="5 6">
    <name type="scientific">Mytilus edulis</name>
    <name type="common">Blue mussel</name>
    <dbReference type="NCBI Taxonomy" id="6550"/>
    <lineage>
        <taxon>Eukaryota</taxon>
        <taxon>Metazoa</taxon>
        <taxon>Spiralia</taxon>
        <taxon>Lophotrochozoa</taxon>
        <taxon>Mollusca</taxon>
        <taxon>Bivalvia</taxon>
        <taxon>Autobranchia</taxon>
        <taxon>Pteriomorphia</taxon>
        <taxon>Mytilida</taxon>
        <taxon>Mytiloidea</taxon>
        <taxon>Mytilidae</taxon>
        <taxon>Mytilinae</taxon>
        <taxon>Mytilus</taxon>
    </lineage>
</organism>
<evidence type="ECO:0000313" key="5">
    <source>
        <dbReference type="EMBL" id="CAG2228472.1"/>
    </source>
</evidence>
<feature type="compositionally biased region" description="Basic residues" evidence="3">
    <location>
        <begin position="522"/>
        <end position="531"/>
    </location>
</feature>
<accession>A0A8S3T4P0</accession>
<dbReference type="AlphaFoldDB" id="A0A8S3T4P0"/>
<evidence type="ECO:0000313" key="6">
    <source>
        <dbReference type="Proteomes" id="UP000683360"/>
    </source>
</evidence>
<dbReference type="OrthoDB" id="2155209at2759"/>
<feature type="compositionally biased region" description="Basic and acidic residues" evidence="3">
    <location>
        <begin position="444"/>
        <end position="453"/>
    </location>
</feature>
<comment type="caution">
    <text evidence="5">The sequence shown here is derived from an EMBL/GenBank/DDBJ whole genome shotgun (WGS) entry which is preliminary data.</text>
</comment>
<reference evidence="5" key="1">
    <citation type="submission" date="2021-03" db="EMBL/GenBank/DDBJ databases">
        <authorList>
            <person name="Bekaert M."/>
        </authorList>
    </citation>
    <scope>NUCLEOTIDE SEQUENCE</scope>
</reference>
<feature type="coiled-coil region" evidence="2">
    <location>
        <begin position="264"/>
        <end position="383"/>
    </location>
</feature>
<dbReference type="Proteomes" id="UP000683360">
    <property type="component" value="Unassembled WGS sequence"/>
</dbReference>
<keyword evidence="6" id="KW-1185">Reference proteome</keyword>
<feature type="compositionally biased region" description="Low complexity" evidence="3">
    <location>
        <begin position="457"/>
        <end position="467"/>
    </location>
</feature>
<evidence type="ECO:0000259" key="4">
    <source>
        <dbReference type="Pfam" id="PF14916"/>
    </source>
</evidence>
<dbReference type="Pfam" id="PF14916">
    <property type="entry name" value="CCDC92"/>
    <property type="match status" value="1"/>
</dbReference>
<dbReference type="EMBL" id="CAJPWZ010001996">
    <property type="protein sequence ID" value="CAG2228472.1"/>
    <property type="molecule type" value="Genomic_DNA"/>
</dbReference>
<dbReference type="InterPro" id="IPR039496">
    <property type="entry name" value="CCDC92/74_N"/>
</dbReference>
<protein>
    <submittedName>
        <fullName evidence="5">CCDC92</fullName>
    </submittedName>
</protein>
<evidence type="ECO:0000256" key="1">
    <source>
        <dbReference type="ARBA" id="ARBA00023054"/>
    </source>
</evidence>
<name>A0A8S3T4P0_MYTED</name>
<evidence type="ECO:0000256" key="3">
    <source>
        <dbReference type="SAM" id="MobiDB-lite"/>
    </source>
</evidence>
<feature type="region of interest" description="Disordered" evidence="3">
    <location>
        <begin position="437"/>
        <end position="532"/>
    </location>
</feature>
<feature type="compositionally biased region" description="Basic and acidic residues" evidence="3">
    <location>
        <begin position="469"/>
        <end position="492"/>
    </location>
</feature>
<sequence>MATYRELKQHEQIDFTQIKPSRSVSNHSHLSSKSDILRKKAQLETKLKYSAKRPNLIRQKAALEAELSILQIKEETEVLESEIRILENESMVGEDDDLDSVSEFQKERTKEYVQNLHIPDTKPIAIVNTPEKQSPQLSAYANTSTPYVPPNVNNNNSQMELCNLITKMMARKDIVLSRLIKYNDSPFQFLSWKETFKDVMKELSVTPSEELDLLIKWLGPDSARQAESIKAASAIYLLALTPITMTSEAAIHKRNLDSAILFMQQEHAETLKGLHKEIENLQKKCSELTFQLNMQGIGADFLDPGSNSKLTQVEDNLKIQTQKSKQLESEIEKKDKHIKDYEISYKKQKMKFLDENRKTSQEMDRLKAENESKANQVAYLTSELHKLKKLQLEHSTERKAFVAEAHKSGTKAYVSEARILPIPPKEPVTLKIRRGNIRHVKPQTNKEDLERHPLRVSSGSSSTRSESPTIEKAKQFLRPEREPSIEVKERHPLPPIRSAPGEERSHSKHVYFQKMTPEAHQTRAKTHKVKRKEQEVKLLAVDKVSDQWASRAQESHSSEYN</sequence>
<evidence type="ECO:0000256" key="2">
    <source>
        <dbReference type="SAM" id="Coils"/>
    </source>
</evidence>
<dbReference type="PANTHER" id="PTHR14882">
    <property type="entry name" value="COILED-COIL DOMAIN-CONTAINING 74A"/>
    <property type="match status" value="1"/>
</dbReference>